<gene>
    <name evidence="6" type="ORF">Ciccas_011652</name>
</gene>
<evidence type="ECO:0000256" key="3">
    <source>
        <dbReference type="ARBA" id="ARBA00022912"/>
    </source>
</evidence>
<dbReference type="AlphaFoldDB" id="A0ABD2PQM0"/>
<dbReference type="GO" id="GO:0004725">
    <property type="term" value="F:protein tyrosine phosphatase activity"/>
    <property type="evidence" value="ECO:0007669"/>
    <property type="project" value="UniProtKB-EC"/>
</dbReference>
<proteinExistence type="predicted"/>
<dbReference type="PROSITE" id="PS50057">
    <property type="entry name" value="FERM_3"/>
    <property type="match status" value="1"/>
</dbReference>
<sequence length="639" mass="71294">MPIRLSFRRKKRYNVSAKNFSVIPIYTLDDSCIEYTISLKTTGKDALEFVAQRLDIENTCFFGFKYESIYGEKRWLLLNKQVKKQLDKFSKSQALYLGIMLWVDNPQYLPDDKLRRIFYFQLKKEIMTGSIALNYKLAIKLSAYILQADFGDFSDLDSTLAHWRSNPPVPPHILPGAEDLATTEHSNDIIFGYCQLKGVSSDNAIWYFLDEVRKLPDYDIQNFFGSTDNGFSAALGVTRNGLLIKISKKNSYLDLKWQEIKDLTYSKRVFTIQTMKDSKAVNFIFVSSERTLPRTGLEETPSKPKTLSTVLEARKHPDSKILPPFAQDSNSKIADHSENSQFTLRYPEGGDTIDSQVLASYTGRCFSCLPAWLQSKLPNPGSPNPQRGVGEVATIARDPYSESSKASSKSKKGSLTPQLVSLGDRYHRPEGCSSSSDEDNDGSEEDIEDDLQYFLQRNLKVSNSNMVKAKSMSLGPFHKFHHHLKKETVGKAQSDDEISSDTEATKPEEHVQVTQSAVPLMLVTGSDEIPANKYQEWVPDPRNRPEILFLGSSSSNAGALTPSSSGVSTDNNAAYLSLKKSCELPVLHGITHIAHGSPTYQTVKSPLATPKITLQKATPIGSLSSMSSSHLKQKNSVSS</sequence>
<dbReference type="Pfam" id="PF09380">
    <property type="entry name" value="FERM_C"/>
    <property type="match status" value="1"/>
</dbReference>
<keyword evidence="2" id="KW-0378">Hydrolase</keyword>
<dbReference type="Gene3D" id="3.10.20.90">
    <property type="entry name" value="Phosphatidylinositol 3-kinase Catalytic Subunit, Chain A, domain 1"/>
    <property type="match status" value="1"/>
</dbReference>
<dbReference type="SUPFAM" id="SSF47031">
    <property type="entry name" value="Second domain of FERM"/>
    <property type="match status" value="1"/>
</dbReference>
<feature type="region of interest" description="Disordered" evidence="4">
    <location>
        <begin position="399"/>
        <end position="445"/>
    </location>
</feature>
<dbReference type="CDD" id="cd14473">
    <property type="entry name" value="FERM_B-lobe"/>
    <property type="match status" value="1"/>
</dbReference>
<keyword evidence="3" id="KW-0904">Protein phosphatase</keyword>
<dbReference type="EC" id="3.1.3.48" evidence="1"/>
<name>A0ABD2PQM0_9PLAT</name>
<dbReference type="Pfam" id="PF09379">
    <property type="entry name" value="FERM_N"/>
    <property type="match status" value="1"/>
</dbReference>
<dbReference type="InterPro" id="IPR000299">
    <property type="entry name" value="FERM_domain"/>
</dbReference>
<organism evidence="6 7">
    <name type="scientific">Cichlidogyrus casuarinus</name>
    <dbReference type="NCBI Taxonomy" id="1844966"/>
    <lineage>
        <taxon>Eukaryota</taxon>
        <taxon>Metazoa</taxon>
        <taxon>Spiralia</taxon>
        <taxon>Lophotrochozoa</taxon>
        <taxon>Platyhelminthes</taxon>
        <taxon>Monogenea</taxon>
        <taxon>Monopisthocotylea</taxon>
        <taxon>Dactylogyridea</taxon>
        <taxon>Ancyrocephalidae</taxon>
        <taxon>Cichlidogyrus</taxon>
    </lineage>
</organism>
<dbReference type="SUPFAM" id="SSF54236">
    <property type="entry name" value="Ubiquitin-like"/>
    <property type="match status" value="1"/>
</dbReference>
<feature type="non-terminal residue" evidence="6">
    <location>
        <position position="639"/>
    </location>
</feature>
<dbReference type="EMBL" id="JBJKFK010003533">
    <property type="protein sequence ID" value="KAL3309797.1"/>
    <property type="molecule type" value="Genomic_DNA"/>
</dbReference>
<dbReference type="Gene3D" id="1.20.80.10">
    <property type="match status" value="1"/>
</dbReference>
<dbReference type="InterPro" id="IPR019748">
    <property type="entry name" value="FERM_central"/>
</dbReference>
<evidence type="ECO:0000259" key="5">
    <source>
        <dbReference type="PROSITE" id="PS50057"/>
    </source>
</evidence>
<dbReference type="InterPro" id="IPR018980">
    <property type="entry name" value="FERM_PH-like_C"/>
</dbReference>
<dbReference type="SMART" id="SM00295">
    <property type="entry name" value="B41"/>
    <property type="match status" value="1"/>
</dbReference>
<evidence type="ECO:0000313" key="7">
    <source>
        <dbReference type="Proteomes" id="UP001626550"/>
    </source>
</evidence>
<comment type="caution">
    <text evidence="6">The sequence shown here is derived from an EMBL/GenBank/DDBJ whole genome shotgun (WGS) entry which is preliminary data.</text>
</comment>
<dbReference type="Pfam" id="PF00373">
    <property type="entry name" value="FERM_M"/>
    <property type="match status" value="1"/>
</dbReference>
<feature type="region of interest" description="Disordered" evidence="4">
    <location>
        <begin position="488"/>
        <end position="510"/>
    </location>
</feature>
<dbReference type="InterPro" id="IPR014352">
    <property type="entry name" value="FERM/acyl-CoA-bd_prot_sf"/>
</dbReference>
<keyword evidence="7" id="KW-1185">Reference proteome</keyword>
<feature type="compositionally biased region" description="Acidic residues" evidence="4">
    <location>
        <begin position="436"/>
        <end position="445"/>
    </location>
</feature>
<accession>A0ABD2PQM0</accession>
<reference evidence="6 7" key="1">
    <citation type="submission" date="2024-11" db="EMBL/GenBank/DDBJ databases">
        <title>Adaptive evolution of stress response genes in parasites aligns with host niche diversity.</title>
        <authorList>
            <person name="Hahn C."/>
            <person name="Resl P."/>
        </authorList>
    </citation>
    <scope>NUCLEOTIDE SEQUENCE [LARGE SCALE GENOMIC DNA]</scope>
    <source>
        <strain evidence="6">EGGRZ-B1_66</strain>
        <tissue evidence="6">Body</tissue>
    </source>
</reference>
<dbReference type="SUPFAM" id="SSF50729">
    <property type="entry name" value="PH domain-like"/>
    <property type="match status" value="1"/>
</dbReference>
<feature type="domain" description="FERM" evidence="5">
    <location>
        <begin position="21"/>
        <end position="309"/>
    </location>
</feature>
<dbReference type="Gene3D" id="2.30.29.30">
    <property type="entry name" value="Pleckstrin-homology domain (PH domain)/Phosphotyrosine-binding domain (PTB)"/>
    <property type="match status" value="1"/>
</dbReference>
<dbReference type="InterPro" id="IPR018979">
    <property type="entry name" value="FERM_N"/>
</dbReference>
<dbReference type="InterPro" id="IPR019749">
    <property type="entry name" value="Band_41_domain"/>
</dbReference>
<dbReference type="InterPro" id="IPR011993">
    <property type="entry name" value="PH-like_dom_sf"/>
</dbReference>
<evidence type="ECO:0000313" key="6">
    <source>
        <dbReference type="EMBL" id="KAL3309797.1"/>
    </source>
</evidence>
<evidence type="ECO:0000256" key="2">
    <source>
        <dbReference type="ARBA" id="ARBA00022801"/>
    </source>
</evidence>
<dbReference type="InterPro" id="IPR035963">
    <property type="entry name" value="FERM_2"/>
</dbReference>
<evidence type="ECO:0000256" key="4">
    <source>
        <dbReference type="SAM" id="MobiDB-lite"/>
    </source>
</evidence>
<dbReference type="Proteomes" id="UP001626550">
    <property type="component" value="Unassembled WGS sequence"/>
</dbReference>
<dbReference type="PANTHER" id="PTHR45706">
    <property type="entry name" value="TYROSINE-PROTEIN PHOSPHATASE"/>
    <property type="match status" value="1"/>
</dbReference>
<dbReference type="PANTHER" id="PTHR45706:SF1">
    <property type="entry name" value="PEZ, ISOFORM A"/>
    <property type="match status" value="1"/>
</dbReference>
<dbReference type="InterPro" id="IPR029071">
    <property type="entry name" value="Ubiquitin-like_domsf"/>
</dbReference>
<protein>
    <recommendedName>
        <fullName evidence="1">protein-tyrosine-phosphatase</fullName>
        <ecNumber evidence="1">3.1.3.48</ecNumber>
    </recommendedName>
</protein>
<evidence type="ECO:0000256" key="1">
    <source>
        <dbReference type="ARBA" id="ARBA00013064"/>
    </source>
</evidence>